<evidence type="ECO:0000313" key="1">
    <source>
        <dbReference type="Ensembl" id="ENSSTUP00000069679.1"/>
    </source>
</evidence>
<name>A0A674BE11_SALTR</name>
<dbReference type="InterPro" id="IPR040439">
    <property type="entry name" value="FAM237A/B"/>
</dbReference>
<dbReference type="InParanoid" id="A0A674BE11"/>
<keyword evidence="2" id="KW-1185">Reference proteome</keyword>
<reference evidence="1" key="1">
    <citation type="submission" date="2025-08" db="UniProtKB">
        <authorList>
            <consortium name="Ensembl"/>
        </authorList>
    </citation>
    <scope>IDENTIFICATION</scope>
</reference>
<protein>
    <recommendedName>
        <fullName evidence="3">Family with sequence similarity 237 member B</fullName>
    </recommendedName>
</protein>
<evidence type="ECO:0000313" key="2">
    <source>
        <dbReference type="Proteomes" id="UP000472277"/>
    </source>
</evidence>
<dbReference type="Proteomes" id="UP000472277">
    <property type="component" value="Chromosome 3"/>
</dbReference>
<sequence>FPSLVGLGVGLGGFMAPGNLDEIDSGCWDSSSLAGIQTRRLRLADSRGALWDFMTYLRASQRQKHNELFLELAQHFWAMYVDCMLSRAHGLGKRVIYWATNVWQSFGIPIGGFIPVDYSHIGKSRKPLKVLWLESSSYTAQPLGRRIWTVSPFCRCRVTPLHTYSFPAL</sequence>
<organism evidence="1 2">
    <name type="scientific">Salmo trutta</name>
    <name type="common">Brown trout</name>
    <dbReference type="NCBI Taxonomy" id="8032"/>
    <lineage>
        <taxon>Eukaryota</taxon>
        <taxon>Metazoa</taxon>
        <taxon>Chordata</taxon>
        <taxon>Craniata</taxon>
        <taxon>Vertebrata</taxon>
        <taxon>Euteleostomi</taxon>
        <taxon>Actinopterygii</taxon>
        <taxon>Neopterygii</taxon>
        <taxon>Teleostei</taxon>
        <taxon>Protacanthopterygii</taxon>
        <taxon>Salmoniformes</taxon>
        <taxon>Salmonidae</taxon>
        <taxon>Salmoninae</taxon>
        <taxon>Salmo</taxon>
    </lineage>
</organism>
<dbReference type="GeneTree" id="ENSGT00390000015769"/>
<reference evidence="1" key="2">
    <citation type="submission" date="2025-09" db="UniProtKB">
        <authorList>
            <consortium name="Ensembl"/>
        </authorList>
    </citation>
    <scope>IDENTIFICATION</scope>
</reference>
<dbReference type="Ensembl" id="ENSSTUT00000074022.1">
    <property type="protein sequence ID" value="ENSSTUP00000069679.1"/>
    <property type="gene ID" value="ENSSTUG00000030600.1"/>
</dbReference>
<dbReference type="PANTHER" id="PTHR36690:SF1">
    <property type="entry name" value="PROTEIN FAM237B"/>
    <property type="match status" value="1"/>
</dbReference>
<evidence type="ECO:0008006" key="3">
    <source>
        <dbReference type="Google" id="ProtNLM"/>
    </source>
</evidence>
<proteinExistence type="predicted"/>
<dbReference type="PANTHER" id="PTHR36690">
    <property type="entry name" value="PROTEIN FAM237A"/>
    <property type="match status" value="1"/>
</dbReference>
<dbReference type="AlphaFoldDB" id="A0A674BE11"/>
<accession>A0A674BE11</accession>